<dbReference type="InterPro" id="IPR000917">
    <property type="entry name" value="Sulfatase_N"/>
</dbReference>
<name>A0A840VG42_9BACT</name>
<dbReference type="CDD" id="cd16027">
    <property type="entry name" value="SGSH"/>
    <property type="match status" value="1"/>
</dbReference>
<dbReference type="InterPro" id="IPR017850">
    <property type="entry name" value="Alkaline_phosphatase_core_sf"/>
</dbReference>
<feature type="chain" id="PRO_5032507568" evidence="1">
    <location>
        <begin position="28"/>
        <end position="519"/>
    </location>
</feature>
<dbReference type="RefSeq" id="WP_184020122.1">
    <property type="nucleotide sequence ID" value="NZ_JACHFD010000016.1"/>
</dbReference>
<dbReference type="Pfam" id="PF00884">
    <property type="entry name" value="Sulfatase"/>
    <property type="match status" value="1"/>
</dbReference>
<evidence type="ECO:0000256" key="1">
    <source>
        <dbReference type="SAM" id="SignalP"/>
    </source>
</evidence>
<dbReference type="SUPFAM" id="SSF53649">
    <property type="entry name" value="Alkaline phosphatase-like"/>
    <property type="match status" value="1"/>
</dbReference>
<accession>A0A840VG42</accession>
<sequence>MKRLLFHPSACLCFLLIAFGSSRLAAAADRPNILVMISDDQSFPHTSAYGSKMVATPHFDRISAEGMLFTQAFCASPGCSPSRAAFLTGRHIWQIEHAGTHDSSFGKRYRTFVDLLEESGYHAGYVGKGWGPGNWKADGRTQNPAGPSYGGHQRPYAKAFARFLKERPAGAPFVFWFGSSDPHRSYEKGSGLRSGKTLDQAEVPPFLPDTPEIRSDLLDYAFEIERFDRDCGEILELLRASGEYDRTLIIITSDNGMPFPYSKANCNEFGLHMPLAISWPDHAPAGRKSDRLVSQIDLTATLCEATGMHPPSDLPHSGHSFLPLLQGIDSSAGPSVIFAGRERHSSSRFHSLGFPQRCLRTPTHLYIRNFKPERWPAGPGQTFTAGPQSPLSEAHAGYHDIDASPSLDELIAHRDDPGVASFFHLAVDHRPSEELYDIVTDPGCLHNLAGVPAHDALRTQLAHQLETYLKETSDPRVLGMGDIFETYPRYSPIRWFPEPAWAHDHPESVPPTPWRPEAP</sequence>
<keyword evidence="1" id="KW-0732">Signal</keyword>
<dbReference type="Proteomes" id="UP000557717">
    <property type="component" value="Unassembled WGS sequence"/>
</dbReference>
<protein>
    <submittedName>
        <fullName evidence="3">Putative sulfatase</fullName>
        <ecNumber evidence="3">3.1.6.-</ecNumber>
    </submittedName>
</protein>
<keyword evidence="3" id="KW-0378">Hydrolase</keyword>
<evidence type="ECO:0000259" key="2">
    <source>
        <dbReference type="Pfam" id="PF00884"/>
    </source>
</evidence>
<feature type="signal peptide" evidence="1">
    <location>
        <begin position="1"/>
        <end position="27"/>
    </location>
</feature>
<dbReference type="Gene3D" id="3.40.720.10">
    <property type="entry name" value="Alkaline Phosphatase, subunit A"/>
    <property type="match status" value="1"/>
</dbReference>
<gene>
    <name evidence="3" type="ORF">HNR46_003037</name>
</gene>
<evidence type="ECO:0000313" key="3">
    <source>
        <dbReference type="EMBL" id="MBB5352789.1"/>
    </source>
</evidence>
<feature type="domain" description="Sulfatase N-terminal" evidence="2">
    <location>
        <begin position="31"/>
        <end position="308"/>
    </location>
</feature>
<dbReference type="PANTHER" id="PTHR43751">
    <property type="entry name" value="SULFATASE"/>
    <property type="match status" value="1"/>
</dbReference>
<keyword evidence="4" id="KW-1185">Reference proteome</keyword>
<organism evidence="3 4">
    <name type="scientific">Haloferula luteola</name>
    <dbReference type="NCBI Taxonomy" id="595692"/>
    <lineage>
        <taxon>Bacteria</taxon>
        <taxon>Pseudomonadati</taxon>
        <taxon>Verrucomicrobiota</taxon>
        <taxon>Verrucomicrobiia</taxon>
        <taxon>Verrucomicrobiales</taxon>
        <taxon>Verrucomicrobiaceae</taxon>
        <taxon>Haloferula</taxon>
    </lineage>
</organism>
<dbReference type="PANTHER" id="PTHR43751:SF1">
    <property type="entry name" value="SULFATASE ATSG-RELATED"/>
    <property type="match status" value="1"/>
</dbReference>
<dbReference type="EC" id="3.1.6.-" evidence="3"/>
<dbReference type="EMBL" id="JACHFD010000016">
    <property type="protein sequence ID" value="MBB5352789.1"/>
    <property type="molecule type" value="Genomic_DNA"/>
</dbReference>
<dbReference type="GO" id="GO:0016787">
    <property type="term" value="F:hydrolase activity"/>
    <property type="evidence" value="ECO:0007669"/>
    <property type="project" value="UniProtKB-KW"/>
</dbReference>
<evidence type="ECO:0000313" key="4">
    <source>
        <dbReference type="Proteomes" id="UP000557717"/>
    </source>
</evidence>
<dbReference type="AlphaFoldDB" id="A0A840VG42"/>
<reference evidence="3 4" key="1">
    <citation type="submission" date="2020-08" db="EMBL/GenBank/DDBJ databases">
        <title>Genomic Encyclopedia of Type Strains, Phase IV (KMG-IV): sequencing the most valuable type-strain genomes for metagenomic binning, comparative biology and taxonomic classification.</title>
        <authorList>
            <person name="Goeker M."/>
        </authorList>
    </citation>
    <scope>NUCLEOTIDE SEQUENCE [LARGE SCALE GENOMIC DNA]</scope>
    <source>
        <strain evidence="3 4">YC6886</strain>
    </source>
</reference>
<proteinExistence type="predicted"/>
<comment type="caution">
    <text evidence="3">The sequence shown here is derived from an EMBL/GenBank/DDBJ whole genome shotgun (WGS) entry which is preliminary data.</text>
</comment>
<dbReference type="InterPro" id="IPR052701">
    <property type="entry name" value="GAG_Ulvan_Degrading_Sulfatases"/>
</dbReference>